<accession>A0AAD2FYA6</accession>
<evidence type="ECO:0000313" key="4">
    <source>
        <dbReference type="Proteomes" id="UP001295423"/>
    </source>
</evidence>
<evidence type="ECO:0000259" key="2">
    <source>
        <dbReference type="Pfam" id="PF13923"/>
    </source>
</evidence>
<feature type="compositionally biased region" description="Basic residues" evidence="1">
    <location>
        <begin position="482"/>
        <end position="497"/>
    </location>
</feature>
<feature type="compositionally biased region" description="Low complexity" evidence="1">
    <location>
        <begin position="449"/>
        <end position="459"/>
    </location>
</feature>
<evidence type="ECO:0000313" key="3">
    <source>
        <dbReference type="EMBL" id="CAJ1956525.1"/>
    </source>
</evidence>
<dbReference type="Gene3D" id="3.30.40.10">
    <property type="entry name" value="Zinc/RING finger domain, C3HC4 (zinc finger)"/>
    <property type="match status" value="1"/>
</dbReference>
<feature type="compositionally biased region" description="Polar residues" evidence="1">
    <location>
        <begin position="720"/>
        <end position="731"/>
    </location>
</feature>
<protein>
    <recommendedName>
        <fullName evidence="2">RING-type domain-containing protein</fullName>
    </recommendedName>
</protein>
<feature type="compositionally biased region" description="Acidic residues" evidence="1">
    <location>
        <begin position="508"/>
        <end position="522"/>
    </location>
</feature>
<proteinExistence type="predicted"/>
<feature type="compositionally biased region" description="Polar residues" evidence="1">
    <location>
        <begin position="397"/>
        <end position="419"/>
    </location>
</feature>
<keyword evidence="4" id="KW-1185">Reference proteome</keyword>
<dbReference type="Proteomes" id="UP001295423">
    <property type="component" value="Unassembled WGS sequence"/>
</dbReference>
<dbReference type="Pfam" id="PF13923">
    <property type="entry name" value="zf-C3HC4_2"/>
    <property type="match status" value="1"/>
</dbReference>
<dbReference type="SUPFAM" id="SSF57850">
    <property type="entry name" value="RING/U-box"/>
    <property type="match status" value="1"/>
</dbReference>
<feature type="region of interest" description="Disordered" evidence="1">
    <location>
        <begin position="670"/>
        <end position="746"/>
    </location>
</feature>
<feature type="compositionally biased region" description="Basic residues" evidence="1">
    <location>
        <begin position="531"/>
        <end position="551"/>
    </location>
</feature>
<feature type="compositionally biased region" description="Acidic residues" evidence="1">
    <location>
        <begin position="699"/>
        <end position="708"/>
    </location>
</feature>
<evidence type="ECO:0000256" key="1">
    <source>
        <dbReference type="SAM" id="MobiDB-lite"/>
    </source>
</evidence>
<reference evidence="3" key="1">
    <citation type="submission" date="2023-08" db="EMBL/GenBank/DDBJ databases">
        <authorList>
            <person name="Audoor S."/>
            <person name="Bilcke G."/>
        </authorList>
    </citation>
    <scope>NUCLEOTIDE SEQUENCE</scope>
</reference>
<feature type="compositionally biased region" description="Acidic residues" evidence="1">
    <location>
        <begin position="562"/>
        <end position="591"/>
    </location>
</feature>
<feature type="compositionally biased region" description="Low complexity" evidence="1">
    <location>
        <begin position="282"/>
        <end position="312"/>
    </location>
</feature>
<feature type="region of interest" description="Disordered" evidence="1">
    <location>
        <begin position="262"/>
        <end position="320"/>
    </location>
</feature>
<name>A0AAD2FYA6_9STRA</name>
<comment type="caution">
    <text evidence="3">The sequence shown here is derived from an EMBL/GenBank/DDBJ whole genome shotgun (WGS) entry which is preliminary data.</text>
</comment>
<sequence>MAEEAPPLPPGGPPGFEMFLASYARAHARLARRNPSFCLKCPVCNFEHREVTGQQTGNFQPPTQNACSHGCRVVFMKMECPICIESQDPPVVAFPCGHGVCKPCFERLGGRTGEASNRARGRNLERTMMDRGLGSFYEEDDDGFLRRVRAARPSFGNRANHLAGDDAGSNPLEIGQRRLGLVGDQEYHERMYYQRLIESSRASREDRAIPAPGGNDNPGIPSARFLIRPPYARRYRRLQRLEALEAYRANRGALDAYRANSATANGENPNQDNAGSNPSADNPGNQDSNPGNNPSGSERGSGSRTRSRPLSPESHSRADRIVRARRAFRAQAEEMRARPIFSHREQESTWEDSYPGIRSPRMVQARRLAMNEFLRSHGHNTVGLDPYIAARPILNPPGSSRPLQASNASTRNVTFQNQGSSESNDDESSESSSDSSDDLVFMPPDRRPANISNSGAAEAEANRENEEGGGFSFEGILPITRIHPRRRGPIPHRRPNRRPGNMSNPGPDEAEADHGDEEDGDFSGEVALQIRRIHPTRSSFRRPVPRRMSHRRPIDVSNPEPNETESDNGDEQAGDEEMNEENEGSDDEEDVVLDFLRRQRERRVSVRNRILSRRYADIENDASSRFRGISNAELVRRAEMVRRQTGRDNGGGSGAHLLSVARHLRENSRTASNNNTMGAHGQAGPPAVPLPIDNRNNDNDDGSEDDSDYIQRASVAARPPTSSEDSPNRTVRNNDSDEDSSRNFAA</sequence>
<dbReference type="AlphaFoldDB" id="A0AAD2FYA6"/>
<feature type="compositionally biased region" description="Basic and acidic residues" evidence="1">
    <location>
        <begin position="732"/>
        <end position="746"/>
    </location>
</feature>
<feature type="region of interest" description="Disordered" evidence="1">
    <location>
        <begin position="198"/>
        <end position="222"/>
    </location>
</feature>
<dbReference type="EMBL" id="CAKOGP040001914">
    <property type="protein sequence ID" value="CAJ1956525.1"/>
    <property type="molecule type" value="Genomic_DNA"/>
</dbReference>
<feature type="region of interest" description="Disordered" evidence="1">
    <location>
        <begin position="393"/>
        <end position="591"/>
    </location>
</feature>
<gene>
    <name evidence="3" type="ORF">CYCCA115_LOCUS16276</name>
</gene>
<feature type="domain" description="RING-type" evidence="2">
    <location>
        <begin position="79"/>
        <end position="107"/>
    </location>
</feature>
<dbReference type="InterPro" id="IPR013083">
    <property type="entry name" value="Znf_RING/FYVE/PHD"/>
</dbReference>
<dbReference type="InterPro" id="IPR001841">
    <property type="entry name" value="Znf_RING"/>
</dbReference>
<feature type="compositionally biased region" description="Polar residues" evidence="1">
    <location>
        <begin position="262"/>
        <end position="280"/>
    </location>
</feature>
<organism evidence="3 4">
    <name type="scientific">Cylindrotheca closterium</name>
    <dbReference type="NCBI Taxonomy" id="2856"/>
    <lineage>
        <taxon>Eukaryota</taxon>
        <taxon>Sar</taxon>
        <taxon>Stramenopiles</taxon>
        <taxon>Ochrophyta</taxon>
        <taxon>Bacillariophyta</taxon>
        <taxon>Bacillariophyceae</taxon>
        <taxon>Bacillariophycidae</taxon>
        <taxon>Bacillariales</taxon>
        <taxon>Bacillariaceae</taxon>
        <taxon>Cylindrotheca</taxon>
    </lineage>
</organism>